<dbReference type="InterPro" id="IPR002035">
    <property type="entry name" value="VWF_A"/>
</dbReference>
<protein>
    <recommendedName>
        <fullName evidence="2">VWFA domain-containing protein</fullName>
    </recommendedName>
</protein>
<evidence type="ECO:0000256" key="1">
    <source>
        <dbReference type="SAM" id="SignalP"/>
    </source>
</evidence>
<proteinExistence type="predicted"/>
<dbReference type="InParanoid" id="C3YTS9"/>
<evidence type="ECO:0000313" key="3">
    <source>
        <dbReference type="EMBL" id="EEN56206.1"/>
    </source>
</evidence>
<dbReference type="PROSITE" id="PS50234">
    <property type="entry name" value="VWFA"/>
    <property type="match status" value="1"/>
</dbReference>
<dbReference type="InterPro" id="IPR036383">
    <property type="entry name" value="TSP1_rpt_sf"/>
</dbReference>
<accession>C3YTS9</accession>
<dbReference type="SUPFAM" id="SSF53300">
    <property type="entry name" value="vWA-like"/>
    <property type="match status" value="1"/>
</dbReference>
<dbReference type="Gene3D" id="2.20.100.10">
    <property type="entry name" value="Thrombospondin type-1 (TSP1) repeat"/>
    <property type="match status" value="1"/>
</dbReference>
<dbReference type="Gene3D" id="3.40.50.410">
    <property type="entry name" value="von Willebrand factor, type A domain"/>
    <property type="match status" value="1"/>
</dbReference>
<dbReference type="AlphaFoldDB" id="C3YTS9"/>
<feature type="domain" description="VWFA" evidence="2">
    <location>
        <begin position="110"/>
        <end position="186"/>
    </location>
</feature>
<dbReference type="PANTHER" id="PTHR24020">
    <property type="entry name" value="COLLAGEN ALPHA"/>
    <property type="match status" value="1"/>
</dbReference>
<evidence type="ECO:0000259" key="2">
    <source>
        <dbReference type="PROSITE" id="PS50234"/>
    </source>
</evidence>
<dbReference type="EMBL" id="GG666552">
    <property type="protein sequence ID" value="EEN56206.1"/>
    <property type="molecule type" value="Genomic_DNA"/>
</dbReference>
<dbReference type="Pfam" id="PF00092">
    <property type="entry name" value="VWA"/>
    <property type="match status" value="1"/>
</dbReference>
<feature type="chain" id="PRO_5002935639" description="VWFA domain-containing protein" evidence="1">
    <location>
        <begin position="21"/>
        <end position="251"/>
    </location>
</feature>
<feature type="signal peptide" evidence="1">
    <location>
        <begin position="1"/>
        <end position="20"/>
    </location>
</feature>
<dbReference type="InterPro" id="IPR050525">
    <property type="entry name" value="ECM_Assembly_Org"/>
</dbReference>
<sequence length="251" mass="27750">MRSFLFLSSAFALLSSAAFSSVLHDTTPVDCLQSQWSEWMQVSYNTQYRTRTILRYPLNGGLPCGPNEEIRQLPGSAGGTITPQETAQAFDTFFLRSQTTLTRNPNMMRDLLVILDESGSLGNVNFETTKEALATVLGYICPGIGPSYPYNQVALMTFSTSVREHFDFDDYGTYAGVRDAILQVPYAGIGTGVDNDYLSQLISYPPYQHIFHLGSFGDFNTMVDTIDAQVAAFGGYVPCVTFNPFATGRRR</sequence>
<reference evidence="3" key="1">
    <citation type="journal article" date="2008" name="Nature">
        <title>The amphioxus genome and the evolution of the chordate karyotype.</title>
        <authorList>
            <consortium name="US DOE Joint Genome Institute (JGI-PGF)"/>
            <person name="Putnam N.H."/>
            <person name="Butts T."/>
            <person name="Ferrier D.E.K."/>
            <person name="Furlong R.F."/>
            <person name="Hellsten U."/>
            <person name="Kawashima T."/>
            <person name="Robinson-Rechavi M."/>
            <person name="Shoguchi E."/>
            <person name="Terry A."/>
            <person name="Yu J.-K."/>
            <person name="Benito-Gutierrez E.L."/>
            <person name="Dubchak I."/>
            <person name="Garcia-Fernandez J."/>
            <person name="Gibson-Brown J.J."/>
            <person name="Grigoriev I.V."/>
            <person name="Horton A.C."/>
            <person name="de Jong P.J."/>
            <person name="Jurka J."/>
            <person name="Kapitonov V.V."/>
            <person name="Kohara Y."/>
            <person name="Kuroki Y."/>
            <person name="Lindquist E."/>
            <person name="Lucas S."/>
            <person name="Osoegawa K."/>
            <person name="Pennacchio L.A."/>
            <person name="Salamov A.A."/>
            <person name="Satou Y."/>
            <person name="Sauka-Spengler T."/>
            <person name="Schmutz J."/>
            <person name="Shin-I T."/>
            <person name="Toyoda A."/>
            <person name="Bronner-Fraser M."/>
            <person name="Fujiyama A."/>
            <person name="Holland L.Z."/>
            <person name="Holland P.W.H."/>
            <person name="Satoh N."/>
            <person name="Rokhsar D.S."/>
        </authorList>
    </citation>
    <scope>NUCLEOTIDE SEQUENCE [LARGE SCALE GENOMIC DNA]</scope>
    <source>
        <strain evidence="3">S238N-H82</strain>
        <tissue evidence="3">Testes</tissue>
    </source>
</reference>
<gene>
    <name evidence="3" type="ORF">BRAFLDRAFT_66699</name>
</gene>
<keyword evidence="1" id="KW-0732">Signal</keyword>
<name>C3YTS9_BRAFL</name>
<dbReference type="InterPro" id="IPR036465">
    <property type="entry name" value="vWFA_dom_sf"/>
</dbReference>
<organism>
    <name type="scientific">Branchiostoma floridae</name>
    <name type="common">Florida lancelet</name>
    <name type="synonym">Amphioxus</name>
    <dbReference type="NCBI Taxonomy" id="7739"/>
    <lineage>
        <taxon>Eukaryota</taxon>
        <taxon>Metazoa</taxon>
        <taxon>Chordata</taxon>
        <taxon>Cephalochordata</taxon>
        <taxon>Leptocardii</taxon>
        <taxon>Amphioxiformes</taxon>
        <taxon>Branchiostomatidae</taxon>
        <taxon>Branchiostoma</taxon>
    </lineage>
</organism>
<dbReference type="PANTHER" id="PTHR24020:SF87">
    <property type="entry name" value="COLLAGEN ALPHA-1(VI) CHAIN-LIKE"/>
    <property type="match status" value="1"/>
</dbReference>